<dbReference type="PANTHER" id="PTHR42812">
    <property type="entry name" value="BETA-XYLOSIDASE"/>
    <property type="match status" value="1"/>
</dbReference>
<dbReference type="InterPro" id="IPR041542">
    <property type="entry name" value="GH43_C2"/>
</dbReference>
<dbReference type="InterPro" id="IPR051795">
    <property type="entry name" value="Glycosyl_Hydrlase_43"/>
</dbReference>
<evidence type="ECO:0000256" key="2">
    <source>
        <dbReference type="ARBA" id="ARBA00022801"/>
    </source>
</evidence>
<evidence type="ECO:0000256" key="4">
    <source>
        <dbReference type="RuleBase" id="RU361187"/>
    </source>
</evidence>
<dbReference type="AlphaFoldDB" id="A0AAJ0FG00"/>
<dbReference type="Gene3D" id="2.60.120.200">
    <property type="match status" value="1"/>
</dbReference>
<evidence type="ECO:0000313" key="6">
    <source>
        <dbReference type="EMBL" id="KAK1767096.1"/>
    </source>
</evidence>
<sequence length="562" mass="62591">MPDLNLTPGPPPTFQNPVLRGFNPDPTICVVPATAESPTTYFLSTSTFEYFPGCAIYTSTDLLNWKLIGHALNRKSQIDLRTPEPGAGSWASTLRYRPDEKRFYLANGIFHRYRPASDERIFPRGFYVYTDNIWDDNAWSDPIFFDNPGFDQDLFWDDRTSKVYLSTTHRLAIRPPGSTQKDFAIHISEIDLASGRTLTPPTLIRTSPHGIAEGSHIIKRGEWYYLFTAEGGTEAGHQEWVFRSREGPLGPWEGTGRPLWYNGPDEEVQRTGHADVFEDGNGDWWAVLLGVRPVRDGVKWLEPQLGRETFLVKVDWADDWPVFNEGKNIALLTPGRDHVQEAQGIQPRVQGTLVWRAALNQPDLELGWYQKNTPIKRSYTLTERPGYLRLYGGCYDLSSPEAPSMLLRKQLSHNECFQAKMMFKPEKSGYEAGMVLWWNQFSYSTIGITKVDGPLGTGPVSITCRSPTGRAGELNLSQTPLGPAVDGQVIELAITCRPTSYTLSIGAGAVQHNFGVSTADLTVLPPVGGAFAGAMYGVYSFGKGEPVLDPVDFTDILVTKTG</sequence>
<dbReference type="GO" id="GO:0005975">
    <property type="term" value="P:carbohydrate metabolic process"/>
    <property type="evidence" value="ECO:0007669"/>
    <property type="project" value="InterPro"/>
</dbReference>
<protein>
    <submittedName>
        <fullName evidence="6">Arabinanase/levansucrase/invertase</fullName>
    </submittedName>
</protein>
<evidence type="ECO:0000256" key="1">
    <source>
        <dbReference type="ARBA" id="ARBA00009865"/>
    </source>
</evidence>
<dbReference type="SUPFAM" id="SSF75005">
    <property type="entry name" value="Arabinanase/levansucrase/invertase"/>
    <property type="match status" value="1"/>
</dbReference>
<reference evidence="6" key="1">
    <citation type="submission" date="2023-06" db="EMBL/GenBank/DDBJ databases">
        <title>Genome-scale phylogeny and comparative genomics of the fungal order Sordariales.</title>
        <authorList>
            <consortium name="Lawrence Berkeley National Laboratory"/>
            <person name="Hensen N."/>
            <person name="Bonometti L."/>
            <person name="Westerberg I."/>
            <person name="Brannstrom I.O."/>
            <person name="Guillou S."/>
            <person name="Cros-Aarteil S."/>
            <person name="Calhoun S."/>
            <person name="Haridas S."/>
            <person name="Kuo A."/>
            <person name="Mondo S."/>
            <person name="Pangilinan J."/>
            <person name="Riley R."/>
            <person name="Labutti K."/>
            <person name="Andreopoulos B."/>
            <person name="Lipzen A."/>
            <person name="Chen C."/>
            <person name="Yanf M."/>
            <person name="Daum C."/>
            <person name="Ng V."/>
            <person name="Clum A."/>
            <person name="Steindorff A."/>
            <person name="Ohm R."/>
            <person name="Martin F."/>
            <person name="Silar P."/>
            <person name="Natvig D."/>
            <person name="Lalanne C."/>
            <person name="Gautier V."/>
            <person name="Ament-Velasquez S.L."/>
            <person name="Kruys A."/>
            <person name="Hutchinson M.I."/>
            <person name="Powell A.J."/>
            <person name="Barry K."/>
            <person name="Miller A.N."/>
            <person name="Grigoriev I.V."/>
            <person name="Debuchy R."/>
            <person name="Gladieux P."/>
            <person name="Thoren M.H."/>
            <person name="Johannesson H."/>
        </authorList>
    </citation>
    <scope>NUCLEOTIDE SEQUENCE</scope>
    <source>
        <strain evidence="6">8032-3</strain>
    </source>
</reference>
<feature type="domain" description="Beta-xylosidase C-terminal Concanavalin A-like" evidence="5">
    <location>
        <begin position="360"/>
        <end position="554"/>
    </location>
</feature>
<dbReference type="Pfam" id="PF17851">
    <property type="entry name" value="GH43_C2"/>
    <property type="match status" value="1"/>
</dbReference>
<comment type="caution">
    <text evidence="6">The sequence shown here is derived from an EMBL/GenBank/DDBJ whole genome shotgun (WGS) entry which is preliminary data.</text>
</comment>
<proteinExistence type="inferred from homology"/>
<dbReference type="SUPFAM" id="SSF49899">
    <property type="entry name" value="Concanavalin A-like lectins/glucanases"/>
    <property type="match status" value="1"/>
</dbReference>
<evidence type="ECO:0000259" key="5">
    <source>
        <dbReference type="Pfam" id="PF17851"/>
    </source>
</evidence>
<dbReference type="CDD" id="cd18617">
    <property type="entry name" value="GH43_XynB-like"/>
    <property type="match status" value="1"/>
</dbReference>
<dbReference type="RefSeq" id="XP_060283309.1">
    <property type="nucleotide sequence ID" value="XM_060427970.1"/>
</dbReference>
<dbReference type="GeneID" id="85311157"/>
<dbReference type="InterPro" id="IPR006710">
    <property type="entry name" value="Glyco_hydro_43"/>
</dbReference>
<evidence type="ECO:0000256" key="3">
    <source>
        <dbReference type="ARBA" id="ARBA00023295"/>
    </source>
</evidence>
<dbReference type="InterPro" id="IPR023296">
    <property type="entry name" value="Glyco_hydro_beta-prop_sf"/>
</dbReference>
<dbReference type="EMBL" id="MU839009">
    <property type="protein sequence ID" value="KAK1767096.1"/>
    <property type="molecule type" value="Genomic_DNA"/>
</dbReference>
<evidence type="ECO:0000313" key="7">
    <source>
        <dbReference type="Proteomes" id="UP001244011"/>
    </source>
</evidence>
<dbReference type="GO" id="GO:0004553">
    <property type="term" value="F:hydrolase activity, hydrolyzing O-glycosyl compounds"/>
    <property type="evidence" value="ECO:0007669"/>
    <property type="project" value="InterPro"/>
</dbReference>
<dbReference type="Gene3D" id="2.115.10.20">
    <property type="entry name" value="Glycosyl hydrolase domain, family 43"/>
    <property type="match status" value="1"/>
</dbReference>
<dbReference type="PANTHER" id="PTHR42812:SF16">
    <property type="entry name" value="HYDROLASE, PUTATIVE (AFU_ORTHOLOGUE AFUA_7G06110)-RELATED"/>
    <property type="match status" value="1"/>
</dbReference>
<keyword evidence="3 4" id="KW-0326">Glycosidase</keyword>
<keyword evidence="2 4" id="KW-0378">Hydrolase</keyword>
<keyword evidence="7" id="KW-1185">Reference proteome</keyword>
<dbReference type="Pfam" id="PF04616">
    <property type="entry name" value="Glyco_hydro_43"/>
    <property type="match status" value="1"/>
</dbReference>
<comment type="similarity">
    <text evidence="1 4">Belongs to the glycosyl hydrolase 43 family.</text>
</comment>
<name>A0AAJ0FG00_9PEZI</name>
<accession>A0AAJ0FG00</accession>
<dbReference type="Proteomes" id="UP001244011">
    <property type="component" value="Unassembled WGS sequence"/>
</dbReference>
<organism evidence="6 7">
    <name type="scientific">Phialemonium atrogriseum</name>
    <dbReference type="NCBI Taxonomy" id="1093897"/>
    <lineage>
        <taxon>Eukaryota</taxon>
        <taxon>Fungi</taxon>
        <taxon>Dikarya</taxon>
        <taxon>Ascomycota</taxon>
        <taxon>Pezizomycotina</taxon>
        <taxon>Sordariomycetes</taxon>
        <taxon>Sordariomycetidae</taxon>
        <taxon>Cephalothecales</taxon>
        <taxon>Cephalothecaceae</taxon>
        <taxon>Phialemonium</taxon>
    </lineage>
</organism>
<dbReference type="InterPro" id="IPR013320">
    <property type="entry name" value="ConA-like_dom_sf"/>
</dbReference>
<gene>
    <name evidence="6" type="ORF">QBC33DRAFT_539185</name>
</gene>